<dbReference type="SUPFAM" id="SSF111369">
    <property type="entry name" value="HlyD-like secretion proteins"/>
    <property type="match status" value="1"/>
</dbReference>
<keyword evidence="14" id="KW-1185">Reference proteome</keyword>
<keyword evidence="3 9" id="KW-0813">Transport</keyword>
<dbReference type="EMBL" id="FIZY01000005">
    <property type="protein sequence ID" value="CZF78958.1"/>
    <property type="molecule type" value="Genomic_DNA"/>
</dbReference>
<evidence type="ECO:0000313" key="13">
    <source>
        <dbReference type="EMBL" id="CZF78958.1"/>
    </source>
</evidence>
<protein>
    <recommendedName>
        <fullName evidence="9">Membrane fusion protein (MFP) family protein</fullName>
    </recommendedName>
</protein>
<evidence type="ECO:0000256" key="10">
    <source>
        <dbReference type="SAM" id="Coils"/>
    </source>
</evidence>
<keyword evidence="7 9" id="KW-1133">Transmembrane helix</keyword>
<keyword evidence="5 9" id="KW-0997">Cell inner membrane</keyword>
<evidence type="ECO:0000256" key="6">
    <source>
        <dbReference type="ARBA" id="ARBA00022692"/>
    </source>
</evidence>
<dbReference type="PRINTS" id="PR01490">
    <property type="entry name" value="RTXTOXIND"/>
</dbReference>
<accession>A0A128EWK5</accession>
<dbReference type="PANTHER" id="PTHR30386">
    <property type="entry name" value="MEMBRANE FUSION SUBUNIT OF EMRAB-TOLC MULTIDRUG EFFLUX PUMP"/>
    <property type="match status" value="1"/>
</dbReference>
<evidence type="ECO:0000259" key="12">
    <source>
        <dbReference type="Pfam" id="PF26002"/>
    </source>
</evidence>
<dbReference type="PANTHER" id="PTHR30386:SF26">
    <property type="entry name" value="TRANSPORT PROTEIN COMB"/>
    <property type="match status" value="1"/>
</dbReference>
<feature type="transmembrane region" description="Helical" evidence="9">
    <location>
        <begin position="30"/>
        <end position="51"/>
    </location>
</feature>
<organism evidence="13 14">
    <name type="scientific">Grimontia marina</name>
    <dbReference type="NCBI Taxonomy" id="646534"/>
    <lineage>
        <taxon>Bacteria</taxon>
        <taxon>Pseudomonadati</taxon>
        <taxon>Pseudomonadota</taxon>
        <taxon>Gammaproteobacteria</taxon>
        <taxon>Vibrionales</taxon>
        <taxon>Vibrionaceae</taxon>
        <taxon>Grimontia</taxon>
    </lineage>
</organism>
<dbReference type="InterPro" id="IPR006144">
    <property type="entry name" value="Secretion_HlyD_CS"/>
</dbReference>
<dbReference type="OrthoDB" id="9775513at2"/>
<dbReference type="InterPro" id="IPR058982">
    <property type="entry name" value="Beta-barrel_AprE"/>
</dbReference>
<evidence type="ECO:0000256" key="2">
    <source>
        <dbReference type="ARBA" id="ARBA00009477"/>
    </source>
</evidence>
<gene>
    <name evidence="13" type="primary">prsE_2</name>
    <name evidence="13" type="ORF">GMA8713_00782</name>
</gene>
<dbReference type="InterPro" id="IPR010129">
    <property type="entry name" value="T1SS_HlyD"/>
</dbReference>
<dbReference type="GO" id="GO:0009306">
    <property type="term" value="P:protein secretion"/>
    <property type="evidence" value="ECO:0007669"/>
    <property type="project" value="InterPro"/>
</dbReference>
<evidence type="ECO:0000256" key="8">
    <source>
        <dbReference type="ARBA" id="ARBA00023136"/>
    </source>
</evidence>
<proteinExistence type="inferred from homology"/>
<evidence type="ECO:0000256" key="4">
    <source>
        <dbReference type="ARBA" id="ARBA00022475"/>
    </source>
</evidence>
<evidence type="ECO:0000259" key="11">
    <source>
        <dbReference type="Pfam" id="PF25994"/>
    </source>
</evidence>
<dbReference type="GO" id="GO:0005886">
    <property type="term" value="C:plasma membrane"/>
    <property type="evidence" value="ECO:0007669"/>
    <property type="project" value="UniProtKB-SubCell"/>
</dbReference>
<dbReference type="Gene3D" id="2.40.30.170">
    <property type="match status" value="1"/>
</dbReference>
<evidence type="ECO:0000256" key="9">
    <source>
        <dbReference type="RuleBase" id="RU365093"/>
    </source>
</evidence>
<evidence type="ECO:0000256" key="5">
    <source>
        <dbReference type="ARBA" id="ARBA00022519"/>
    </source>
</evidence>
<sequence length="460" mass="51443">MTNALKRDDIEMTDDVYGAMLTDAPVRYRLVIWGVFAFFAAIITWAAFASLDRVTRGEGKVIPSSQVQLIQSLDGGILQAMYVQEGQLVKQGEPLARIDDTRFRSDFAQQEEEVSSLRANIIRMRSELRSIELSPTAPNWREQIAITLSPLEFPAELEESEPALIEGQRQEYEGRLLDLKNRLEILARQILQKQQESQEVESKIRTLSDSFGLIKRELKITIPLAKKGIVSEVDLLKLERQVNDLKGELDSLRLMQPKIKATVDEAILKRREAVLAFSNETRSKMSELETRLSRLSQAQVGAQDKVDKAVITAPVTGTIKTIHINTLGGVVQPGVDLIEIVPAEDQLLIEAKIAPKDIAFLHAGLPSVVKVTAYDFTRYGGLNGTLEHISADTTQDEEGNSFYLVRIRTEKSSLEKKDGSELPIIPGMLTSVDIITGKRTVLEYLLNPILRAKESALRER</sequence>
<dbReference type="InterPro" id="IPR058781">
    <property type="entry name" value="HH_AprE-like"/>
</dbReference>
<dbReference type="InterPro" id="IPR050739">
    <property type="entry name" value="MFP"/>
</dbReference>
<dbReference type="Gene3D" id="2.40.50.100">
    <property type="match status" value="1"/>
</dbReference>
<evidence type="ECO:0000256" key="3">
    <source>
        <dbReference type="ARBA" id="ARBA00022448"/>
    </source>
</evidence>
<keyword evidence="6 9" id="KW-0812">Transmembrane</keyword>
<feature type="coiled-coil region" evidence="10">
    <location>
        <begin position="235"/>
        <end position="305"/>
    </location>
</feature>
<dbReference type="Pfam" id="PF26002">
    <property type="entry name" value="Beta-barrel_AprE"/>
    <property type="match status" value="1"/>
</dbReference>
<dbReference type="Gene3D" id="1.10.287.470">
    <property type="entry name" value="Helix hairpin bin"/>
    <property type="match status" value="1"/>
</dbReference>
<feature type="domain" description="AprE-like beta-barrel" evidence="12">
    <location>
        <begin position="347"/>
        <end position="437"/>
    </location>
</feature>
<dbReference type="NCBIfam" id="TIGR01843">
    <property type="entry name" value="type_I_hlyD"/>
    <property type="match status" value="1"/>
</dbReference>
<dbReference type="PROSITE" id="PS00543">
    <property type="entry name" value="HLYD_FAMILY"/>
    <property type="match status" value="1"/>
</dbReference>
<dbReference type="RefSeq" id="WP_062705928.1">
    <property type="nucleotide sequence ID" value="NZ_CAWRCI010000005.1"/>
</dbReference>
<dbReference type="Proteomes" id="UP000073601">
    <property type="component" value="Unassembled WGS sequence"/>
</dbReference>
<evidence type="ECO:0000313" key="14">
    <source>
        <dbReference type="Proteomes" id="UP000073601"/>
    </source>
</evidence>
<keyword evidence="4 9" id="KW-1003">Cell membrane</keyword>
<feature type="domain" description="AprE-like long alpha-helical hairpin" evidence="11">
    <location>
        <begin position="149"/>
        <end position="305"/>
    </location>
</feature>
<name>A0A128EWK5_9GAMM</name>
<comment type="similarity">
    <text evidence="2 9">Belongs to the membrane fusion protein (MFP) (TC 8.A.1) family.</text>
</comment>
<feature type="coiled-coil region" evidence="10">
    <location>
        <begin position="169"/>
        <end position="203"/>
    </location>
</feature>
<reference evidence="14" key="1">
    <citation type="submission" date="2016-02" db="EMBL/GenBank/DDBJ databases">
        <authorList>
            <person name="Rodrigo-Torres Lidia"/>
            <person name="Arahal R.David."/>
        </authorList>
    </citation>
    <scope>NUCLEOTIDE SEQUENCE [LARGE SCALE GENOMIC DNA]</scope>
    <source>
        <strain evidence="14">CECT 8713</strain>
    </source>
</reference>
<evidence type="ECO:0000256" key="1">
    <source>
        <dbReference type="ARBA" id="ARBA00004377"/>
    </source>
</evidence>
<dbReference type="Pfam" id="PF25994">
    <property type="entry name" value="HH_AprE"/>
    <property type="match status" value="1"/>
</dbReference>
<comment type="subcellular location">
    <subcellularLocation>
        <location evidence="1 9">Cell inner membrane</location>
        <topology evidence="1 9">Single-pass membrane protein</topology>
    </subcellularLocation>
</comment>
<evidence type="ECO:0000256" key="7">
    <source>
        <dbReference type="ARBA" id="ARBA00022989"/>
    </source>
</evidence>
<keyword evidence="10" id="KW-0175">Coiled coil</keyword>
<keyword evidence="8 9" id="KW-0472">Membrane</keyword>
<dbReference type="AlphaFoldDB" id="A0A128EWK5"/>